<name>A0A6J5CFQ7_9BURK</name>
<feature type="region of interest" description="Disordered" evidence="1">
    <location>
        <begin position="1"/>
        <end position="39"/>
    </location>
</feature>
<reference evidence="2 3" key="1">
    <citation type="submission" date="2020-04" db="EMBL/GenBank/DDBJ databases">
        <authorList>
            <person name="De Canck E."/>
        </authorList>
    </citation>
    <scope>NUCLEOTIDE SEQUENCE [LARGE SCALE GENOMIC DNA]</scope>
    <source>
        <strain evidence="2 3">LMG 27174</strain>
    </source>
</reference>
<sequence length="237" mass="25855">MAAYRSSTVFRRHSVSRNQATPRRAPPQLERRVSVKAPPRAASTRNCRWIPTSVILIRIHSRRCRNGYVRFGQGVRLVRTGGATLEMTTQNLWFTAGGAVLRSVSSAKQLRLWALDTVNCRPDAKAIDGCDVEGFSLPREREVASSEADFAAPAMPVAGHCVGRRPTDLIALRCPRAPEIRRRGIAAIAHNQQSRSQPTIAVHSRAHARALCPNSVGRSKAHEGAAATAVSRLGTAR</sequence>
<accession>A0A6J5CFQ7</accession>
<evidence type="ECO:0000256" key="1">
    <source>
        <dbReference type="SAM" id="MobiDB-lite"/>
    </source>
</evidence>
<dbReference type="EMBL" id="CADIJZ010000030">
    <property type="protein sequence ID" value="CAB3733801.1"/>
    <property type="molecule type" value="Genomic_DNA"/>
</dbReference>
<dbReference type="Proteomes" id="UP000494205">
    <property type="component" value="Unassembled WGS sequence"/>
</dbReference>
<protein>
    <submittedName>
        <fullName evidence="2">Uncharacterized protein</fullName>
    </submittedName>
</protein>
<evidence type="ECO:0000313" key="2">
    <source>
        <dbReference type="EMBL" id="CAB3733801.1"/>
    </source>
</evidence>
<evidence type="ECO:0000313" key="3">
    <source>
        <dbReference type="Proteomes" id="UP000494205"/>
    </source>
</evidence>
<organism evidence="2 3">
    <name type="scientific">Paraburkholderia rhynchosiae</name>
    <dbReference type="NCBI Taxonomy" id="487049"/>
    <lineage>
        <taxon>Bacteria</taxon>
        <taxon>Pseudomonadati</taxon>
        <taxon>Pseudomonadota</taxon>
        <taxon>Betaproteobacteria</taxon>
        <taxon>Burkholderiales</taxon>
        <taxon>Burkholderiaceae</taxon>
        <taxon>Paraburkholderia</taxon>
    </lineage>
</organism>
<feature type="region of interest" description="Disordered" evidence="1">
    <location>
        <begin position="217"/>
        <end position="237"/>
    </location>
</feature>
<proteinExistence type="predicted"/>
<gene>
    <name evidence="2" type="ORF">LMG27174_06055</name>
</gene>
<dbReference type="AlphaFoldDB" id="A0A6J5CFQ7"/>